<sequence>MSLLLTGGTVLIHDDQDKISPIRADVLISSGRIVKIAPEISTPNGGEVIDCTDKIISPGFVDTHHHVWQTALKGLFGNAPFFPYMATMTAAGMVFTPEDVFWGNLAGSMEAIDAGTTTTLDHAHLNWSEDHSKSAIAGSITSGIRSIFAYTPVLTLKETQPHIKFASELMPNWVMEALERLSTSKSLTSSDSRVQLGFGFDFYFLPQQIVQGIFAKVKSLGVKIITSHFVRQFDHGEGLVSKLKSYGLLDKGIVLSHAGVATAEDAKLLHEAKVYVSATPNTELAMAVGPPVPFRQDLPLMDEVCSLGIDCHSATSGSLVNEMRFALQVARGHDSAAHLKDGQIPRKIYHATADVFNMGTIQGARALCLEHEIGSMKEGKKADLVVFDALSPAMIGVAQQDPVSAIVLHSSIGDVNTVIVDGRVRKRAGKLLPVRAAEWRGEEIDDNGSDITWADVCKQVLGTQKRFLDKMDELNIEGIEASLRQMYVARWSSEAYTKH</sequence>
<proteinExistence type="predicted"/>
<protein>
    <submittedName>
        <fullName evidence="3">Amidohydrolase family protein</fullName>
    </submittedName>
</protein>
<accession>A0A179FQN5</accession>
<dbReference type="KEGG" id="pchm:VFPPC_04035"/>
<keyword evidence="1" id="KW-0378">Hydrolase</keyword>
<dbReference type="Pfam" id="PF01979">
    <property type="entry name" value="Amidohydro_1"/>
    <property type="match status" value="2"/>
</dbReference>
<dbReference type="SUPFAM" id="SSF51556">
    <property type="entry name" value="Metallo-dependent hydrolases"/>
    <property type="match status" value="1"/>
</dbReference>
<evidence type="ECO:0000313" key="4">
    <source>
        <dbReference type="Proteomes" id="UP000078397"/>
    </source>
</evidence>
<evidence type="ECO:0000313" key="3">
    <source>
        <dbReference type="EMBL" id="OAQ67677.2"/>
    </source>
</evidence>
<dbReference type="SUPFAM" id="SSF51338">
    <property type="entry name" value="Composite domain of metallo-dependent hydrolases"/>
    <property type="match status" value="1"/>
</dbReference>
<name>A0A179FQN5_METCM</name>
<reference evidence="3 4" key="1">
    <citation type="journal article" date="2016" name="PLoS Pathog.">
        <title>Biosynthesis of antibiotic leucinostatins in bio-control fungus Purpureocillium lilacinum and their inhibition on phytophthora revealed by genome mining.</title>
        <authorList>
            <person name="Wang G."/>
            <person name="Liu Z."/>
            <person name="Lin R."/>
            <person name="Li E."/>
            <person name="Mao Z."/>
            <person name="Ling J."/>
            <person name="Yang Y."/>
            <person name="Yin W.B."/>
            <person name="Xie B."/>
        </authorList>
    </citation>
    <scope>NUCLEOTIDE SEQUENCE [LARGE SCALE GENOMIC DNA]</scope>
    <source>
        <strain evidence="3">170</strain>
    </source>
</reference>
<dbReference type="Gene3D" id="2.30.40.10">
    <property type="entry name" value="Urease, subunit C, domain 1"/>
    <property type="match status" value="1"/>
</dbReference>
<comment type="caution">
    <text evidence="3">The sequence shown here is derived from an EMBL/GenBank/DDBJ whole genome shotgun (WGS) entry which is preliminary data.</text>
</comment>
<evidence type="ECO:0000259" key="2">
    <source>
        <dbReference type="Pfam" id="PF01979"/>
    </source>
</evidence>
<dbReference type="Proteomes" id="UP000078397">
    <property type="component" value="Unassembled WGS sequence"/>
</dbReference>
<dbReference type="GO" id="GO:0016810">
    <property type="term" value="F:hydrolase activity, acting on carbon-nitrogen (but not peptide) bonds"/>
    <property type="evidence" value="ECO:0007669"/>
    <property type="project" value="InterPro"/>
</dbReference>
<evidence type="ECO:0000256" key="1">
    <source>
        <dbReference type="ARBA" id="ARBA00022801"/>
    </source>
</evidence>
<dbReference type="InterPro" id="IPR032466">
    <property type="entry name" value="Metal_Hydrolase"/>
</dbReference>
<dbReference type="RefSeq" id="XP_022284440.1">
    <property type="nucleotide sequence ID" value="XM_022428375.1"/>
</dbReference>
<dbReference type="InterPro" id="IPR050287">
    <property type="entry name" value="MTA/SAH_deaminase"/>
</dbReference>
<dbReference type="PANTHER" id="PTHR43794">
    <property type="entry name" value="AMINOHYDROLASE SSNA-RELATED"/>
    <property type="match status" value="1"/>
</dbReference>
<dbReference type="EMBL" id="LSBJ02000003">
    <property type="protein sequence ID" value="OAQ67677.2"/>
    <property type="molecule type" value="Genomic_DNA"/>
</dbReference>
<dbReference type="STRING" id="1380566.A0A179FQN5"/>
<dbReference type="InterPro" id="IPR006680">
    <property type="entry name" value="Amidohydro-rel"/>
</dbReference>
<dbReference type="OrthoDB" id="194468at2759"/>
<dbReference type="PANTHER" id="PTHR43794:SF11">
    <property type="entry name" value="AMIDOHYDROLASE-RELATED DOMAIN-CONTAINING PROTEIN"/>
    <property type="match status" value="1"/>
</dbReference>
<feature type="domain" description="Amidohydrolase-related" evidence="2">
    <location>
        <begin position="226"/>
        <end position="424"/>
    </location>
</feature>
<dbReference type="AlphaFoldDB" id="A0A179FQN5"/>
<gene>
    <name evidence="3" type="ORF">VFPPC_04035</name>
</gene>
<feature type="domain" description="Amidohydrolase-related" evidence="2">
    <location>
        <begin position="55"/>
        <end position="125"/>
    </location>
</feature>
<keyword evidence="4" id="KW-1185">Reference proteome</keyword>
<dbReference type="GeneID" id="28847444"/>
<dbReference type="InterPro" id="IPR011059">
    <property type="entry name" value="Metal-dep_hydrolase_composite"/>
</dbReference>
<organism evidence="3 4">
    <name type="scientific">Pochonia chlamydosporia 170</name>
    <dbReference type="NCBI Taxonomy" id="1380566"/>
    <lineage>
        <taxon>Eukaryota</taxon>
        <taxon>Fungi</taxon>
        <taxon>Dikarya</taxon>
        <taxon>Ascomycota</taxon>
        <taxon>Pezizomycotina</taxon>
        <taxon>Sordariomycetes</taxon>
        <taxon>Hypocreomycetidae</taxon>
        <taxon>Hypocreales</taxon>
        <taxon>Clavicipitaceae</taxon>
        <taxon>Pochonia</taxon>
    </lineage>
</organism>
<dbReference type="Gene3D" id="3.20.20.140">
    <property type="entry name" value="Metal-dependent hydrolases"/>
    <property type="match status" value="1"/>
</dbReference>